<dbReference type="RefSeq" id="WP_215873208.1">
    <property type="nucleotide sequence ID" value="NZ_JAAXYO010000089.1"/>
</dbReference>
<keyword evidence="1" id="KW-0472">Membrane</keyword>
<feature type="transmembrane region" description="Helical" evidence="1">
    <location>
        <begin position="82"/>
        <end position="103"/>
    </location>
</feature>
<name>A0AAE2YPM1_9PROT</name>
<dbReference type="Proteomes" id="UP001197378">
    <property type="component" value="Unassembled WGS sequence"/>
</dbReference>
<protein>
    <submittedName>
        <fullName evidence="2">Cytochrome O ubiquinol oxidase</fullName>
    </submittedName>
</protein>
<evidence type="ECO:0000313" key="2">
    <source>
        <dbReference type="EMBL" id="MBU2787915.1"/>
    </source>
</evidence>
<sequence>MSHGHDNPILHPEVQMSSTRGYFTGFLISLVLMAAATAMVSSHAFPPFGLLMVITICAAIAIIAQIYFLLHIDVSEHNIWNTVSLVLFIPLFILTIGLTWWMFSQLYLRTMPMMPGMH</sequence>
<feature type="transmembrane region" description="Helical" evidence="1">
    <location>
        <begin position="21"/>
        <end position="42"/>
    </location>
</feature>
<organism evidence="2 3">
    <name type="scientific">Igneacidithiobacillus copahuensis</name>
    <dbReference type="NCBI Taxonomy" id="2724909"/>
    <lineage>
        <taxon>Bacteria</taxon>
        <taxon>Pseudomonadati</taxon>
        <taxon>Pseudomonadota</taxon>
        <taxon>Acidithiobacillia</taxon>
        <taxon>Acidithiobacillales</taxon>
        <taxon>Acidithiobacillaceae</taxon>
        <taxon>Igneacidithiobacillus</taxon>
    </lineage>
</organism>
<dbReference type="EMBL" id="JAAXYO010000089">
    <property type="protein sequence ID" value="MBU2787915.1"/>
    <property type="molecule type" value="Genomic_DNA"/>
</dbReference>
<evidence type="ECO:0000256" key="1">
    <source>
        <dbReference type="SAM" id="Phobius"/>
    </source>
</evidence>
<accession>A0AAE2YPM1</accession>
<keyword evidence="1" id="KW-1133">Transmembrane helix</keyword>
<evidence type="ECO:0000313" key="3">
    <source>
        <dbReference type="Proteomes" id="UP001197378"/>
    </source>
</evidence>
<comment type="caution">
    <text evidence="2">The sequence shown here is derived from an EMBL/GenBank/DDBJ whole genome shotgun (WGS) entry which is preliminary data.</text>
</comment>
<proteinExistence type="predicted"/>
<keyword evidence="3" id="KW-1185">Reference proteome</keyword>
<gene>
    <name evidence="2" type="ORF">HFQ13_06810</name>
</gene>
<keyword evidence="1" id="KW-0812">Transmembrane</keyword>
<dbReference type="AlphaFoldDB" id="A0AAE2YPM1"/>
<feature type="transmembrane region" description="Helical" evidence="1">
    <location>
        <begin position="48"/>
        <end position="70"/>
    </location>
</feature>
<reference evidence="2" key="1">
    <citation type="journal article" date="2021" name="ISME J.">
        <title>Genomic evolution of the class Acidithiobacillia: deep-branching Proteobacteria living in extreme acidic conditions.</title>
        <authorList>
            <person name="Moya-Beltran A."/>
            <person name="Beard S."/>
            <person name="Rojas-Villalobos C."/>
            <person name="Issotta F."/>
            <person name="Gallardo Y."/>
            <person name="Ulloa R."/>
            <person name="Giaveno A."/>
            <person name="Degli Esposti M."/>
            <person name="Johnson D.B."/>
            <person name="Quatrini R."/>
        </authorList>
    </citation>
    <scope>NUCLEOTIDE SEQUENCE</scope>
    <source>
        <strain evidence="2">VAN18-1</strain>
    </source>
</reference>